<dbReference type="EMBL" id="UZAF01001809">
    <property type="protein sequence ID" value="VDO09298.1"/>
    <property type="molecule type" value="Genomic_DNA"/>
</dbReference>
<feature type="chain" id="PRO_5043123262" evidence="1">
    <location>
        <begin position="21"/>
        <end position="88"/>
    </location>
</feature>
<keyword evidence="3" id="KW-1185">Reference proteome</keyword>
<gene>
    <name evidence="2" type="ORF">HPLM_LOCUS1390</name>
</gene>
<sequence length="88" mass="9840">MTSNSLFVFLIVIVAGNIIATATSRKDSNGTVSQVRGGDTQNDTKHLKKCEDRPECPVHIANGFCYREDITYEQKKTYCPRGCHLCDE</sequence>
<keyword evidence="1" id="KW-0732">Signal</keyword>
<dbReference type="WBParaSite" id="HPLM_0000139101-mRNA-1">
    <property type="protein sequence ID" value="HPLM_0000139101-mRNA-1"/>
    <property type="gene ID" value="HPLM_0000139101"/>
</dbReference>
<evidence type="ECO:0000313" key="2">
    <source>
        <dbReference type="EMBL" id="VDO09298.1"/>
    </source>
</evidence>
<protein>
    <submittedName>
        <fullName evidence="4">ShKT domain-containing protein</fullName>
    </submittedName>
</protein>
<evidence type="ECO:0000256" key="1">
    <source>
        <dbReference type="SAM" id="SignalP"/>
    </source>
</evidence>
<dbReference type="Proteomes" id="UP000268014">
    <property type="component" value="Unassembled WGS sequence"/>
</dbReference>
<evidence type="ECO:0000313" key="4">
    <source>
        <dbReference type="WBParaSite" id="HPLM_0000139101-mRNA-1"/>
    </source>
</evidence>
<evidence type="ECO:0000313" key="3">
    <source>
        <dbReference type="Proteomes" id="UP000268014"/>
    </source>
</evidence>
<accession>A0A0N4VVS1</accession>
<feature type="signal peptide" evidence="1">
    <location>
        <begin position="1"/>
        <end position="20"/>
    </location>
</feature>
<name>A0A0N4VVS1_HAEPC</name>
<proteinExistence type="predicted"/>
<reference evidence="4" key="1">
    <citation type="submission" date="2017-02" db="UniProtKB">
        <authorList>
            <consortium name="WormBaseParasite"/>
        </authorList>
    </citation>
    <scope>IDENTIFICATION</scope>
</reference>
<dbReference type="AlphaFoldDB" id="A0A0N4VVS1"/>
<organism evidence="4">
    <name type="scientific">Haemonchus placei</name>
    <name type="common">Barber's pole worm</name>
    <dbReference type="NCBI Taxonomy" id="6290"/>
    <lineage>
        <taxon>Eukaryota</taxon>
        <taxon>Metazoa</taxon>
        <taxon>Ecdysozoa</taxon>
        <taxon>Nematoda</taxon>
        <taxon>Chromadorea</taxon>
        <taxon>Rhabditida</taxon>
        <taxon>Rhabditina</taxon>
        <taxon>Rhabditomorpha</taxon>
        <taxon>Strongyloidea</taxon>
        <taxon>Trichostrongylidae</taxon>
        <taxon>Haemonchus</taxon>
    </lineage>
</organism>
<reference evidence="2 3" key="2">
    <citation type="submission" date="2018-11" db="EMBL/GenBank/DDBJ databases">
        <authorList>
            <consortium name="Pathogen Informatics"/>
        </authorList>
    </citation>
    <scope>NUCLEOTIDE SEQUENCE [LARGE SCALE GENOMIC DNA]</scope>
    <source>
        <strain evidence="2 3">MHpl1</strain>
    </source>
</reference>